<feature type="binding site" evidence="11">
    <location>
        <position position="182"/>
    </location>
    <ligand>
        <name>S-adenosyl-L-methionine</name>
        <dbReference type="ChEBI" id="CHEBI:59789"/>
    </ligand>
</feature>
<dbReference type="Gene3D" id="3.40.50.150">
    <property type="entry name" value="Vaccinia Virus protein VP39"/>
    <property type="match status" value="1"/>
</dbReference>
<evidence type="ECO:0000256" key="10">
    <source>
        <dbReference type="ARBA" id="ARBA00049302"/>
    </source>
</evidence>
<feature type="domain" description="SAM-dependent MTase RsmB/NOP-type" evidence="13">
    <location>
        <begin position="56"/>
        <end position="388"/>
    </location>
</feature>
<evidence type="ECO:0000256" key="1">
    <source>
        <dbReference type="ARBA" id="ARBA00004173"/>
    </source>
</evidence>
<dbReference type="EMBL" id="JAESVG020000002">
    <property type="protein sequence ID" value="KAG8629698.1"/>
    <property type="molecule type" value="Genomic_DNA"/>
</dbReference>
<evidence type="ECO:0000256" key="6">
    <source>
        <dbReference type="ARBA" id="ARBA00022884"/>
    </source>
</evidence>
<name>A0A8K0PJN3_9PEZI</name>
<dbReference type="PANTHER" id="PTHR22808:SF3">
    <property type="entry name" value="5-METHYLCYTOSINE RRNA METHYLTRANSFERASE NSUN4"/>
    <property type="match status" value="1"/>
</dbReference>
<organism evidence="14 15">
    <name type="scientific">Elsinoe batatas</name>
    <dbReference type="NCBI Taxonomy" id="2601811"/>
    <lineage>
        <taxon>Eukaryota</taxon>
        <taxon>Fungi</taxon>
        <taxon>Dikarya</taxon>
        <taxon>Ascomycota</taxon>
        <taxon>Pezizomycotina</taxon>
        <taxon>Dothideomycetes</taxon>
        <taxon>Dothideomycetidae</taxon>
        <taxon>Myriangiales</taxon>
        <taxon>Elsinoaceae</taxon>
        <taxon>Elsinoe</taxon>
    </lineage>
</organism>
<feature type="region of interest" description="Disordered" evidence="12">
    <location>
        <begin position="91"/>
        <end position="126"/>
    </location>
</feature>
<keyword evidence="7" id="KW-0809">Transit peptide</keyword>
<evidence type="ECO:0000256" key="9">
    <source>
        <dbReference type="ARBA" id="ARBA00042050"/>
    </source>
</evidence>
<sequence>MVNKTDRKRSDAAIEAFHKYYSSPTLWGSTRWECSLFAALSRPVRYAMVVNPFVKDFHPPDGLLPLALPRPLSPTTPTDPSIEPLHSRVFIHPPTASNSPSQAPTTQLLPPPQPHPSTHSHSPLSSHYNLDAASLLPVLLLSPQPNDRILDLCASPGGKSILIGQALFASPGNSNGLLHSNESHPARHARLVRNLEGYFPPHLLEEGRVRGLKLDGAGGEFVSKAPVPAGREGEGSGTGRGYDKVLLDAPCSSERHVVQSHVTAQRSGGVSGDMLGFRTGTAGKKSIVRLQGELLMNALRVCRMGGRVVYSTCSVDRLENEGVVKGVVGKVGKGKSGFGVEVVEMDGLVEGLDEWSERCEVGRICLPDHGEDGGHGWGPIYFCVLTKKAA</sequence>
<dbReference type="InterPro" id="IPR029063">
    <property type="entry name" value="SAM-dependent_MTases_sf"/>
</dbReference>
<dbReference type="GO" id="GO:0008173">
    <property type="term" value="F:RNA methyltransferase activity"/>
    <property type="evidence" value="ECO:0007669"/>
    <property type="project" value="InterPro"/>
</dbReference>
<dbReference type="GO" id="GO:0003723">
    <property type="term" value="F:RNA binding"/>
    <property type="evidence" value="ECO:0007669"/>
    <property type="project" value="UniProtKB-UniRule"/>
</dbReference>
<gene>
    <name evidence="14" type="ORF">KVT40_001317</name>
</gene>
<dbReference type="InterPro" id="IPR049560">
    <property type="entry name" value="MeTrfase_RsmB-F_NOP2_cat"/>
</dbReference>
<feature type="compositionally biased region" description="Low complexity" evidence="12">
    <location>
        <begin position="116"/>
        <end position="126"/>
    </location>
</feature>
<feature type="active site" description="Nucleophile" evidence="11">
    <location>
        <position position="313"/>
    </location>
</feature>
<evidence type="ECO:0000313" key="14">
    <source>
        <dbReference type="EMBL" id="KAG8629698.1"/>
    </source>
</evidence>
<evidence type="ECO:0000256" key="3">
    <source>
        <dbReference type="ARBA" id="ARBA00022603"/>
    </source>
</evidence>
<dbReference type="AlphaFoldDB" id="A0A8K0PJN3"/>
<evidence type="ECO:0000313" key="15">
    <source>
        <dbReference type="Proteomes" id="UP000809789"/>
    </source>
</evidence>
<dbReference type="PRINTS" id="PR02008">
    <property type="entry name" value="RCMTFAMILY"/>
</dbReference>
<reference evidence="14" key="1">
    <citation type="submission" date="2021-07" db="EMBL/GenBank/DDBJ databases">
        <title>Elsinoe batatas strain:CRI-CJ2 Genome sequencing and assembly.</title>
        <authorList>
            <person name="Huang L."/>
        </authorList>
    </citation>
    <scope>NUCLEOTIDE SEQUENCE</scope>
    <source>
        <strain evidence="14">CRI-CJ2</strain>
    </source>
</reference>
<dbReference type="Proteomes" id="UP000809789">
    <property type="component" value="Unassembled WGS sequence"/>
</dbReference>
<evidence type="ECO:0000256" key="5">
    <source>
        <dbReference type="ARBA" id="ARBA00022691"/>
    </source>
</evidence>
<keyword evidence="15" id="KW-1185">Reference proteome</keyword>
<accession>A0A8K0PJN3</accession>
<keyword evidence="5 11" id="KW-0949">S-adenosyl-L-methionine</keyword>
<keyword evidence="4 11" id="KW-0808">Transferase</keyword>
<evidence type="ECO:0000259" key="13">
    <source>
        <dbReference type="PROSITE" id="PS51686"/>
    </source>
</evidence>
<feature type="binding site" evidence="11">
    <location>
        <position position="248"/>
    </location>
    <ligand>
        <name>S-adenosyl-L-methionine</name>
        <dbReference type="ChEBI" id="CHEBI:59789"/>
    </ligand>
</feature>
<evidence type="ECO:0000256" key="8">
    <source>
        <dbReference type="ARBA" id="ARBA00023128"/>
    </source>
</evidence>
<dbReference type="GO" id="GO:0031167">
    <property type="term" value="P:rRNA methylation"/>
    <property type="evidence" value="ECO:0007669"/>
    <property type="project" value="TreeGrafter"/>
</dbReference>
<protein>
    <recommendedName>
        <fullName evidence="9">NOL1/NOP2/Sun domain family member 4</fullName>
    </recommendedName>
</protein>
<proteinExistence type="inferred from homology"/>
<evidence type="ECO:0000256" key="11">
    <source>
        <dbReference type="PROSITE-ProRule" id="PRU01023"/>
    </source>
</evidence>
<evidence type="ECO:0000256" key="2">
    <source>
        <dbReference type="ARBA" id="ARBA00022552"/>
    </source>
</evidence>
<comment type="similarity">
    <text evidence="11">Belongs to the class I-like SAM-binding methyltransferase superfamily. RsmB/NOP family.</text>
</comment>
<comment type="subcellular location">
    <subcellularLocation>
        <location evidence="1">Mitochondrion</location>
    </subcellularLocation>
</comment>
<dbReference type="OrthoDB" id="427002at2759"/>
<keyword evidence="6 11" id="KW-0694">RNA-binding</keyword>
<comment type="caution">
    <text evidence="14">The sequence shown here is derived from an EMBL/GenBank/DDBJ whole genome shotgun (WGS) entry which is preliminary data.</text>
</comment>
<comment type="caution">
    <text evidence="11">Lacks conserved residue(s) required for the propagation of feature annotation.</text>
</comment>
<evidence type="ECO:0000256" key="12">
    <source>
        <dbReference type="SAM" id="MobiDB-lite"/>
    </source>
</evidence>
<dbReference type="GO" id="GO:0005762">
    <property type="term" value="C:mitochondrial large ribosomal subunit"/>
    <property type="evidence" value="ECO:0007669"/>
    <property type="project" value="TreeGrafter"/>
</dbReference>
<dbReference type="SUPFAM" id="SSF53335">
    <property type="entry name" value="S-adenosyl-L-methionine-dependent methyltransferases"/>
    <property type="match status" value="1"/>
</dbReference>
<keyword evidence="3 11" id="KW-0489">Methyltransferase</keyword>
<comment type="catalytic activity">
    <reaction evidence="10">
        <text>a cytidine in rRNA + S-adenosyl-L-methionine = a 5-methylcytidine in rRNA + S-adenosyl-L-homocysteine + H(+)</text>
        <dbReference type="Rhea" id="RHEA:61484"/>
        <dbReference type="Rhea" id="RHEA-COMP:15836"/>
        <dbReference type="Rhea" id="RHEA-COMP:15837"/>
        <dbReference type="ChEBI" id="CHEBI:15378"/>
        <dbReference type="ChEBI" id="CHEBI:57856"/>
        <dbReference type="ChEBI" id="CHEBI:59789"/>
        <dbReference type="ChEBI" id="CHEBI:74483"/>
        <dbReference type="ChEBI" id="CHEBI:82748"/>
    </reaction>
</comment>
<dbReference type="PANTHER" id="PTHR22808">
    <property type="entry name" value="NCL1 YEAST -RELATED NOL1/NOP2/FMU SUN DOMAIN-CONTAINING"/>
    <property type="match status" value="1"/>
</dbReference>
<dbReference type="InterPro" id="IPR023267">
    <property type="entry name" value="RCMT"/>
</dbReference>
<dbReference type="Pfam" id="PF01189">
    <property type="entry name" value="Methyltr_RsmB-F"/>
    <property type="match status" value="1"/>
</dbReference>
<dbReference type="InterPro" id="IPR001678">
    <property type="entry name" value="MeTrfase_RsmB-F_NOP2_dom"/>
</dbReference>
<feature type="binding site" evidence="11">
    <location>
        <position position="215"/>
    </location>
    <ligand>
        <name>S-adenosyl-L-methionine</name>
        <dbReference type="ChEBI" id="CHEBI:59789"/>
    </ligand>
</feature>
<keyword evidence="2" id="KW-0698">rRNA processing</keyword>
<evidence type="ECO:0000256" key="7">
    <source>
        <dbReference type="ARBA" id="ARBA00022946"/>
    </source>
</evidence>
<dbReference type="PROSITE" id="PS51686">
    <property type="entry name" value="SAM_MT_RSMB_NOP"/>
    <property type="match status" value="1"/>
</dbReference>
<keyword evidence="8" id="KW-0496">Mitochondrion</keyword>
<evidence type="ECO:0000256" key="4">
    <source>
        <dbReference type="ARBA" id="ARBA00022679"/>
    </source>
</evidence>